<evidence type="ECO:0000256" key="1">
    <source>
        <dbReference type="SAM" id="Phobius"/>
    </source>
</evidence>
<evidence type="ECO:0000313" key="4">
    <source>
        <dbReference type="Proteomes" id="UP000183047"/>
    </source>
</evidence>
<proteinExistence type="predicted"/>
<dbReference type="RefSeq" id="WP_074462301.1">
    <property type="nucleotide sequence ID" value="NZ_FMUR01000009.1"/>
</dbReference>
<feature type="transmembrane region" description="Helical" evidence="1">
    <location>
        <begin position="61"/>
        <end position="81"/>
    </location>
</feature>
<feature type="transmembrane region" description="Helical" evidence="1">
    <location>
        <begin position="422"/>
        <end position="438"/>
    </location>
</feature>
<feature type="transmembrane region" description="Helical" evidence="1">
    <location>
        <begin position="392"/>
        <end position="410"/>
    </location>
</feature>
<dbReference type="InterPro" id="IPR058514">
    <property type="entry name" value="DUF8201"/>
</dbReference>
<dbReference type="NCBIfam" id="NF047510">
    <property type="entry name" value="LIC_10190_fam"/>
    <property type="match status" value="1"/>
</dbReference>
<dbReference type="EMBL" id="FMUR01000009">
    <property type="protein sequence ID" value="SCY19107.1"/>
    <property type="molecule type" value="Genomic_DNA"/>
</dbReference>
<feature type="transmembrane region" description="Helical" evidence="1">
    <location>
        <begin position="473"/>
        <end position="491"/>
    </location>
</feature>
<dbReference type="AlphaFoldDB" id="A0A1G5DWX2"/>
<accession>A0A1G5DWX2</accession>
<feature type="transmembrane region" description="Helical" evidence="1">
    <location>
        <begin position="182"/>
        <end position="200"/>
    </location>
</feature>
<keyword evidence="1" id="KW-1133">Transmembrane helix</keyword>
<dbReference type="InterPro" id="IPR058065">
    <property type="entry name" value="LIC_10190-like"/>
</dbReference>
<keyword evidence="1" id="KW-0812">Transmembrane</keyword>
<feature type="domain" description="DUF8201" evidence="2">
    <location>
        <begin position="1"/>
        <end position="450"/>
    </location>
</feature>
<evidence type="ECO:0000313" key="3">
    <source>
        <dbReference type="EMBL" id="SCY19107.1"/>
    </source>
</evidence>
<feature type="transmembrane region" description="Helical" evidence="1">
    <location>
        <begin position="6"/>
        <end position="26"/>
    </location>
</feature>
<dbReference type="Proteomes" id="UP000183047">
    <property type="component" value="Unassembled WGS sequence"/>
</dbReference>
<feature type="transmembrane region" description="Helical" evidence="1">
    <location>
        <begin position="304"/>
        <end position="328"/>
    </location>
</feature>
<keyword evidence="1" id="KW-0472">Membrane</keyword>
<feature type="transmembrane region" description="Helical" evidence="1">
    <location>
        <begin position="38"/>
        <end position="55"/>
    </location>
</feature>
<gene>
    <name evidence="3" type="ORF">SAMN02910451_01696</name>
</gene>
<protein>
    <recommendedName>
        <fullName evidence="2">DUF8201 domain-containing protein</fullName>
    </recommendedName>
</protein>
<reference evidence="4" key="1">
    <citation type="submission" date="2016-10" db="EMBL/GenBank/DDBJ databases">
        <authorList>
            <person name="Varghese N."/>
            <person name="Submissions S."/>
        </authorList>
    </citation>
    <scope>NUCLEOTIDE SEQUENCE [LARGE SCALE GENOMIC DNA]</scope>
    <source>
        <strain evidence="4">XBD2006</strain>
    </source>
</reference>
<evidence type="ECO:0000259" key="2">
    <source>
        <dbReference type="Pfam" id="PF26626"/>
    </source>
</evidence>
<sequence length="570" mass="64382">MVVVLLSYIYIFLICLIAGVTIRKVLSRFIPVPNEERIGITGIVTTGIVTLTVYAECFSIFYKVGAVCHALMLTILAIGAYKCRKEVSALLINVKKRFRSKEGVVCLIIVLISAFYASRGVFHRDTGIYHAQAIRIIEEYGVIKGIGNFQLHFAYNSSYLALCALFTMSFILPFALHTMTGFIMALFTCYAACGLMKWTSRASHTADMARLAIIIYGITVLEYLQSPATDYGAMYMVLYIMCAWITQAVEKKDDSEDIPVYGYLAVLSIFTVSMKLSAAALVVLAVLPFILLVKKKMTKETISFIVIGFLSFLPYLVRNVIISGWLLYPAEAIDLFNVVWKVPAEYMKFDANQIKVWGRELQDITSVEEGITVGISEWLPIWWEKKRFYEKLLLAFQVAGAGAVLLNLIIRKVRKKIRADVAMFYIAVFINIAMWFFTAPFIRYGLAFLMLLPICAAMDLAENIFKGKAFLRFAMVAIAVVCFGNWTAHYLKVDKNRFSEHVKDGYYVTPIPFPDSETERIDMNGIIVYNTVHEDDEVNSYYNCPSSCYGDMMNRSEPIGTTLKEGFKAK</sequence>
<feature type="transmembrane region" description="Helical" evidence="1">
    <location>
        <begin position="206"/>
        <end position="224"/>
    </location>
</feature>
<organism evidence="3 4">
    <name type="scientific">Butyrivibrio hungatei</name>
    <dbReference type="NCBI Taxonomy" id="185008"/>
    <lineage>
        <taxon>Bacteria</taxon>
        <taxon>Bacillati</taxon>
        <taxon>Bacillota</taxon>
        <taxon>Clostridia</taxon>
        <taxon>Lachnospirales</taxon>
        <taxon>Lachnospiraceae</taxon>
        <taxon>Butyrivibrio</taxon>
    </lineage>
</organism>
<feature type="transmembrane region" description="Helical" evidence="1">
    <location>
        <begin position="261"/>
        <end position="292"/>
    </location>
</feature>
<dbReference type="Pfam" id="PF26626">
    <property type="entry name" value="DUF8201"/>
    <property type="match status" value="1"/>
</dbReference>
<dbReference type="OrthoDB" id="344987at2"/>
<name>A0A1G5DWX2_9FIRM</name>
<feature type="transmembrane region" description="Helical" evidence="1">
    <location>
        <begin position="102"/>
        <end position="122"/>
    </location>
</feature>
<keyword evidence="4" id="KW-1185">Reference proteome</keyword>